<reference evidence="3" key="1">
    <citation type="submission" date="2015-05" db="EMBL/GenBank/DDBJ databases">
        <authorList>
            <person name="Wilson R.K."/>
            <person name="Warren W.C."/>
            <person name="Olafson P."/>
        </authorList>
    </citation>
    <scope>NUCLEOTIDE SEQUENCE [LARGE SCALE GENOMIC DNA]</scope>
    <source>
        <strain evidence="3">USDA</strain>
    </source>
</reference>
<dbReference type="OrthoDB" id="6077919at2759"/>
<gene>
    <name evidence="2" type="primary">106096115</name>
</gene>
<evidence type="ECO:0000313" key="3">
    <source>
        <dbReference type="Proteomes" id="UP000095300"/>
    </source>
</evidence>
<dbReference type="EnsemblMetazoa" id="SCAU013751-RA">
    <property type="protein sequence ID" value="SCAU013751-PA"/>
    <property type="gene ID" value="SCAU013751"/>
</dbReference>
<keyword evidence="3" id="KW-1185">Reference proteome</keyword>
<dbReference type="VEuPathDB" id="VectorBase:SCAU013751"/>
<dbReference type="EnsemblMetazoa" id="SCAU013751-RB">
    <property type="protein sequence ID" value="SCAU013751-PB"/>
    <property type="gene ID" value="SCAU013751"/>
</dbReference>
<dbReference type="Proteomes" id="UP000095300">
    <property type="component" value="Unassembled WGS sequence"/>
</dbReference>
<reference evidence="2" key="2">
    <citation type="submission" date="2020-05" db="UniProtKB">
        <authorList>
            <consortium name="EnsemblMetazoa"/>
        </authorList>
    </citation>
    <scope>IDENTIFICATION</scope>
    <source>
        <strain evidence="2">USDA</strain>
    </source>
</reference>
<evidence type="ECO:0000256" key="1">
    <source>
        <dbReference type="SAM" id="MobiDB-lite"/>
    </source>
</evidence>
<organism evidence="2 3">
    <name type="scientific">Stomoxys calcitrans</name>
    <name type="common">Stable fly</name>
    <name type="synonym">Conops calcitrans</name>
    <dbReference type="NCBI Taxonomy" id="35570"/>
    <lineage>
        <taxon>Eukaryota</taxon>
        <taxon>Metazoa</taxon>
        <taxon>Ecdysozoa</taxon>
        <taxon>Arthropoda</taxon>
        <taxon>Hexapoda</taxon>
        <taxon>Insecta</taxon>
        <taxon>Pterygota</taxon>
        <taxon>Neoptera</taxon>
        <taxon>Endopterygota</taxon>
        <taxon>Diptera</taxon>
        <taxon>Brachycera</taxon>
        <taxon>Muscomorpha</taxon>
        <taxon>Muscoidea</taxon>
        <taxon>Muscidae</taxon>
        <taxon>Stomoxys</taxon>
    </lineage>
</organism>
<sequence>MIICGNIYFDEMNKTFVMQCVICEKKSKAYTEFTKHIKKKHKTLDAEDRHRENLVSITPPPQTLVKREDQFDPEEYEEEKPLIQIKHDMEMEILDGLSDVVKYDIIEPVETAVVDPMALDENETLDLAEIANDFDIKDEDYVPENDNDSEDDCENYDEENDGASSETDENEEMPVSDKTFLQIQAVSDRLAPWLREICSVCINMSFKSVGWRNTKFIFIPQAGKPCNTKVKNFRPISLSS</sequence>
<dbReference type="AlphaFoldDB" id="A0A1I8Q475"/>
<proteinExistence type="predicted"/>
<accession>A0A1I8Q475</accession>
<name>A0A1I8Q475_STOCA</name>
<feature type="region of interest" description="Disordered" evidence="1">
    <location>
        <begin position="136"/>
        <end position="174"/>
    </location>
</feature>
<protein>
    <submittedName>
        <fullName evidence="2">Uncharacterized protein</fullName>
    </submittedName>
</protein>
<evidence type="ECO:0000313" key="2">
    <source>
        <dbReference type="EnsemblMetazoa" id="SCAU013751-PB"/>
    </source>
</evidence>